<evidence type="ECO:0000313" key="9">
    <source>
        <dbReference type="EMBL" id="EKX48235.1"/>
    </source>
</evidence>
<dbReference type="eggNOG" id="KOG1975">
    <property type="taxonomic scope" value="Eukaryota"/>
</dbReference>
<dbReference type="GO" id="GO:0004482">
    <property type="term" value="F:mRNA 5'-cap (guanine-N7-)-methyltransferase activity"/>
    <property type="evidence" value="ECO:0007669"/>
    <property type="project" value="UniProtKB-EC"/>
</dbReference>
<evidence type="ECO:0000256" key="7">
    <source>
        <dbReference type="ARBA" id="ARBA00044712"/>
    </source>
</evidence>
<dbReference type="OMA" id="CMFAAHY"/>
<keyword evidence="2" id="KW-0489">Methyltransferase</keyword>
<dbReference type="KEGG" id="gtt:GUITHDRAFT_105843"/>
<dbReference type="PROSITE" id="PS51562">
    <property type="entry name" value="RNA_CAP0_MT"/>
    <property type="match status" value="1"/>
</dbReference>
<comment type="catalytic activity">
    <reaction evidence="7">
        <text>a 5'-end (5'-triphosphoguanosine)-ribonucleoside in mRNA + S-adenosyl-L-methionine = a 5'-end (N(7)-methyl 5'-triphosphoguanosine)-ribonucleoside in mRNA + S-adenosyl-L-homocysteine</text>
        <dbReference type="Rhea" id="RHEA:67008"/>
        <dbReference type="Rhea" id="RHEA-COMP:17166"/>
        <dbReference type="Rhea" id="RHEA-COMP:17167"/>
        <dbReference type="ChEBI" id="CHEBI:57856"/>
        <dbReference type="ChEBI" id="CHEBI:59789"/>
        <dbReference type="ChEBI" id="CHEBI:156461"/>
        <dbReference type="ChEBI" id="CHEBI:167617"/>
        <dbReference type="EC" id="2.1.1.56"/>
    </reaction>
</comment>
<keyword evidence="6" id="KW-0507">mRNA processing</keyword>
<reference evidence="10" key="3">
    <citation type="submission" date="2015-06" db="UniProtKB">
        <authorList>
            <consortium name="EnsemblProtists"/>
        </authorList>
    </citation>
    <scope>IDENTIFICATION</scope>
</reference>
<sequence>MEQSQIERTKRHYDLHANEVIPRKHALIKRSQSQTIQLKRFHNEVKRSLIESFATRADHVLDLGCGRGGDLNKWFDAKIANVVGVDLSQKEIQEAIKRLHELRSKARGGVIRNRLVDTFNARFLQSDSLGISSPILFASNRHQFDAVTCMFALHYFFGTEHSLRNLLTTVSANLKVGGYFFGVCPDGRRVNDLLKKHNGTFTGLVFSCHIKNEDLPSLQFVSMEKDSRFGMTYTFALKDTASDVTGEVEDSDGSIEFMVFEDLLIEMAAEVDLVPVLEYDRLAFGKLLSLEATKYGLFKHFIPVYDNVEELETVSKLNCAFTFVKVDPNNQSDRHTMGKRQLGYEEHEFRGEVNDTA</sequence>
<reference evidence="11" key="2">
    <citation type="submission" date="2012-11" db="EMBL/GenBank/DDBJ databases">
        <authorList>
            <person name="Kuo A."/>
            <person name="Curtis B.A."/>
            <person name="Tanifuji G."/>
            <person name="Burki F."/>
            <person name="Gruber A."/>
            <person name="Irimia M."/>
            <person name="Maruyama S."/>
            <person name="Arias M.C."/>
            <person name="Ball S.G."/>
            <person name="Gile G.H."/>
            <person name="Hirakawa Y."/>
            <person name="Hopkins J.F."/>
            <person name="Rensing S.A."/>
            <person name="Schmutz J."/>
            <person name="Symeonidi A."/>
            <person name="Elias M."/>
            <person name="Eveleigh R.J."/>
            <person name="Herman E.K."/>
            <person name="Klute M.J."/>
            <person name="Nakayama T."/>
            <person name="Obornik M."/>
            <person name="Reyes-Prieto A."/>
            <person name="Armbrust E.V."/>
            <person name="Aves S.J."/>
            <person name="Beiko R.G."/>
            <person name="Coutinho P."/>
            <person name="Dacks J.B."/>
            <person name="Durnford D.G."/>
            <person name="Fast N.M."/>
            <person name="Green B.R."/>
            <person name="Grisdale C."/>
            <person name="Hempe F."/>
            <person name="Henrissat B."/>
            <person name="Hoppner M.P."/>
            <person name="Ishida K.-I."/>
            <person name="Kim E."/>
            <person name="Koreny L."/>
            <person name="Kroth P.G."/>
            <person name="Liu Y."/>
            <person name="Malik S.-B."/>
            <person name="Maier U.G."/>
            <person name="McRose D."/>
            <person name="Mock T."/>
            <person name="Neilson J.A."/>
            <person name="Onodera N.T."/>
            <person name="Poole A.M."/>
            <person name="Pritham E.J."/>
            <person name="Richards T.A."/>
            <person name="Rocap G."/>
            <person name="Roy S.W."/>
            <person name="Sarai C."/>
            <person name="Schaack S."/>
            <person name="Shirato S."/>
            <person name="Slamovits C.H."/>
            <person name="Spencer D.F."/>
            <person name="Suzuki S."/>
            <person name="Worden A.Z."/>
            <person name="Zauner S."/>
            <person name="Barry K."/>
            <person name="Bell C."/>
            <person name="Bharti A.K."/>
            <person name="Crow J.A."/>
            <person name="Grimwood J."/>
            <person name="Kramer R."/>
            <person name="Lindquist E."/>
            <person name="Lucas S."/>
            <person name="Salamov A."/>
            <person name="McFadden G.I."/>
            <person name="Lane C.E."/>
            <person name="Keeling P.J."/>
            <person name="Gray M.W."/>
            <person name="Grigoriev I.V."/>
            <person name="Archibald J.M."/>
        </authorList>
    </citation>
    <scope>NUCLEOTIDE SEQUENCE</scope>
    <source>
        <strain evidence="11">CCMP2712</strain>
    </source>
</reference>
<evidence type="ECO:0000313" key="10">
    <source>
        <dbReference type="EnsemblProtists" id="EKX48235"/>
    </source>
</evidence>
<proteinExistence type="predicted"/>
<dbReference type="HOGENOM" id="CLU_777175_0_0_1"/>
<keyword evidence="4" id="KW-0949">S-adenosyl-L-methionine</keyword>
<evidence type="ECO:0000256" key="2">
    <source>
        <dbReference type="ARBA" id="ARBA00022603"/>
    </source>
</evidence>
<keyword evidence="11" id="KW-1185">Reference proteome</keyword>
<dbReference type="GO" id="GO:0005634">
    <property type="term" value="C:nucleus"/>
    <property type="evidence" value="ECO:0007669"/>
    <property type="project" value="TreeGrafter"/>
</dbReference>
<dbReference type="SUPFAM" id="SSF53335">
    <property type="entry name" value="S-adenosyl-L-methionine-dependent methyltransferases"/>
    <property type="match status" value="1"/>
</dbReference>
<evidence type="ECO:0000256" key="4">
    <source>
        <dbReference type="ARBA" id="ARBA00022691"/>
    </source>
</evidence>
<name>L1JJG8_GUITC</name>
<evidence type="ECO:0000313" key="11">
    <source>
        <dbReference type="Proteomes" id="UP000011087"/>
    </source>
</evidence>
<dbReference type="InterPro" id="IPR039753">
    <property type="entry name" value="RG7MT1"/>
</dbReference>
<keyword evidence="5" id="KW-0694">RNA-binding</keyword>
<dbReference type="PaxDb" id="55529-EKX48235"/>
<dbReference type="Pfam" id="PF03291">
    <property type="entry name" value="mRNA_G-N7_MeTrfase"/>
    <property type="match status" value="1"/>
</dbReference>
<keyword evidence="3" id="KW-0808">Transferase</keyword>
<dbReference type="PANTHER" id="PTHR12189">
    <property type="entry name" value="MRNA GUANINE-7- METHYLTRANSFERASE"/>
    <property type="match status" value="1"/>
</dbReference>
<dbReference type="CDD" id="cd02440">
    <property type="entry name" value="AdoMet_MTases"/>
    <property type="match status" value="1"/>
</dbReference>
<evidence type="ECO:0000256" key="6">
    <source>
        <dbReference type="ARBA" id="ARBA00023042"/>
    </source>
</evidence>
<reference evidence="9 11" key="1">
    <citation type="journal article" date="2012" name="Nature">
        <title>Algal genomes reveal evolutionary mosaicism and the fate of nucleomorphs.</title>
        <authorList>
            <consortium name="DOE Joint Genome Institute"/>
            <person name="Curtis B.A."/>
            <person name="Tanifuji G."/>
            <person name="Burki F."/>
            <person name="Gruber A."/>
            <person name="Irimia M."/>
            <person name="Maruyama S."/>
            <person name="Arias M.C."/>
            <person name="Ball S.G."/>
            <person name="Gile G.H."/>
            <person name="Hirakawa Y."/>
            <person name="Hopkins J.F."/>
            <person name="Kuo A."/>
            <person name="Rensing S.A."/>
            <person name="Schmutz J."/>
            <person name="Symeonidi A."/>
            <person name="Elias M."/>
            <person name="Eveleigh R.J."/>
            <person name="Herman E.K."/>
            <person name="Klute M.J."/>
            <person name="Nakayama T."/>
            <person name="Obornik M."/>
            <person name="Reyes-Prieto A."/>
            <person name="Armbrust E.V."/>
            <person name="Aves S.J."/>
            <person name="Beiko R.G."/>
            <person name="Coutinho P."/>
            <person name="Dacks J.B."/>
            <person name="Durnford D.G."/>
            <person name="Fast N.M."/>
            <person name="Green B.R."/>
            <person name="Grisdale C.J."/>
            <person name="Hempel F."/>
            <person name="Henrissat B."/>
            <person name="Hoppner M.P."/>
            <person name="Ishida K."/>
            <person name="Kim E."/>
            <person name="Koreny L."/>
            <person name="Kroth P.G."/>
            <person name="Liu Y."/>
            <person name="Malik S.B."/>
            <person name="Maier U.G."/>
            <person name="McRose D."/>
            <person name="Mock T."/>
            <person name="Neilson J.A."/>
            <person name="Onodera N.T."/>
            <person name="Poole A.M."/>
            <person name="Pritham E.J."/>
            <person name="Richards T.A."/>
            <person name="Rocap G."/>
            <person name="Roy S.W."/>
            <person name="Sarai C."/>
            <person name="Schaack S."/>
            <person name="Shirato S."/>
            <person name="Slamovits C.H."/>
            <person name="Spencer D.F."/>
            <person name="Suzuki S."/>
            <person name="Worden A.Z."/>
            <person name="Zauner S."/>
            <person name="Barry K."/>
            <person name="Bell C."/>
            <person name="Bharti A.K."/>
            <person name="Crow J.A."/>
            <person name="Grimwood J."/>
            <person name="Kramer R."/>
            <person name="Lindquist E."/>
            <person name="Lucas S."/>
            <person name="Salamov A."/>
            <person name="McFadden G.I."/>
            <person name="Lane C.E."/>
            <person name="Keeling P.J."/>
            <person name="Gray M.W."/>
            <person name="Grigoriev I.V."/>
            <person name="Archibald J.M."/>
        </authorList>
    </citation>
    <scope>NUCLEOTIDE SEQUENCE</scope>
    <source>
        <strain evidence="9 11">CCMP2712</strain>
    </source>
</reference>
<dbReference type="RefSeq" id="XP_005835215.1">
    <property type="nucleotide sequence ID" value="XM_005835158.1"/>
</dbReference>
<dbReference type="OrthoDB" id="10248867at2759"/>
<dbReference type="GO" id="GO:0003723">
    <property type="term" value="F:RNA binding"/>
    <property type="evidence" value="ECO:0007669"/>
    <property type="project" value="UniProtKB-KW"/>
</dbReference>
<evidence type="ECO:0000256" key="5">
    <source>
        <dbReference type="ARBA" id="ARBA00022884"/>
    </source>
</evidence>
<dbReference type="InterPro" id="IPR004971">
    <property type="entry name" value="mRNA_G-N7_MeTrfase_dom"/>
</dbReference>
<evidence type="ECO:0000256" key="1">
    <source>
        <dbReference type="ARBA" id="ARBA00011926"/>
    </source>
</evidence>
<gene>
    <name evidence="9" type="ORF">GUITHDRAFT_105843</name>
</gene>
<dbReference type="GeneID" id="17305062"/>
<feature type="domain" description="MRNA cap 0 methyltransferase" evidence="8">
    <location>
        <begin position="33"/>
        <end position="326"/>
    </location>
</feature>
<dbReference type="STRING" id="905079.L1JJG8"/>
<keyword evidence="6" id="KW-0506">mRNA capping</keyword>
<dbReference type="Proteomes" id="UP000011087">
    <property type="component" value="Unassembled WGS sequence"/>
</dbReference>
<dbReference type="Gene3D" id="3.40.50.150">
    <property type="entry name" value="Vaccinia Virus protein VP39"/>
    <property type="match status" value="1"/>
</dbReference>
<dbReference type="AlphaFoldDB" id="L1JJG8"/>
<dbReference type="EC" id="2.1.1.56" evidence="1"/>
<organism evidence="9">
    <name type="scientific">Guillardia theta (strain CCMP2712)</name>
    <name type="common">Cryptophyte</name>
    <dbReference type="NCBI Taxonomy" id="905079"/>
    <lineage>
        <taxon>Eukaryota</taxon>
        <taxon>Cryptophyceae</taxon>
        <taxon>Pyrenomonadales</taxon>
        <taxon>Geminigeraceae</taxon>
        <taxon>Guillardia</taxon>
    </lineage>
</organism>
<dbReference type="EMBL" id="JH992986">
    <property type="protein sequence ID" value="EKX48235.1"/>
    <property type="molecule type" value="Genomic_DNA"/>
</dbReference>
<dbReference type="EnsemblProtists" id="EKX48235">
    <property type="protein sequence ID" value="EKX48235"/>
    <property type="gene ID" value="GUITHDRAFT_105843"/>
</dbReference>
<dbReference type="PANTHER" id="PTHR12189:SF2">
    <property type="entry name" value="MRNA CAP GUANINE-N7 METHYLTRANSFERASE"/>
    <property type="match status" value="1"/>
</dbReference>
<accession>L1JJG8</accession>
<protein>
    <recommendedName>
        <fullName evidence="1">mRNA (guanine-N(7))-methyltransferase</fullName>
        <ecNumber evidence="1">2.1.1.56</ecNumber>
    </recommendedName>
</protein>
<dbReference type="InterPro" id="IPR029063">
    <property type="entry name" value="SAM-dependent_MTases_sf"/>
</dbReference>
<evidence type="ECO:0000259" key="8">
    <source>
        <dbReference type="PROSITE" id="PS51562"/>
    </source>
</evidence>
<evidence type="ECO:0000256" key="3">
    <source>
        <dbReference type="ARBA" id="ARBA00022679"/>
    </source>
</evidence>